<dbReference type="EMBL" id="SNYW01000006">
    <property type="protein sequence ID" value="TDQ83866.1"/>
    <property type="molecule type" value="Genomic_DNA"/>
</dbReference>
<dbReference type="PANTHER" id="PTHR40943">
    <property type="entry name" value="CYTOPLASMIC PROTEIN-RELATED"/>
    <property type="match status" value="1"/>
</dbReference>
<dbReference type="PANTHER" id="PTHR40943:SF1">
    <property type="entry name" value="CYTOPLASMIC PROTEIN"/>
    <property type="match status" value="1"/>
</dbReference>
<evidence type="ECO:0000259" key="2">
    <source>
        <dbReference type="Pfam" id="PF05899"/>
    </source>
</evidence>
<dbReference type="Proteomes" id="UP000295783">
    <property type="component" value="Unassembled WGS sequence"/>
</dbReference>
<dbReference type="InterPro" id="IPR008579">
    <property type="entry name" value="UGlyAH_Cupin_dom"/>
</dbReference>
<reference evidence="3 4" key="1">
    <citation type="submission" date="2019-03" db="EMBL/GenBank/DDBJ databases">
        <title>Genomic Encyclopedia of Type Strains, Phase III (KMG-III): the genomes of soil and plant-associated and newly described type strains.</title>
        <authorList>
            <person name="Whitman W."/>
        </authorList>
    </citation>
    <scope>NUCLEOTIDE SEQUENCE [LARGE SCALE GENOMIC DNA]</scope>
    <source>
        <strain evidence="3 4">CGMCC 1.7660</strain>
    </source>
</reference>
<dbReference type="InterPro" id="IPR011051">
    <property type="entry name" value="RmlC_Cupin_sf"/>
</dbReference>
<sequence length="252" mass="28237">MSKPAVIRFDSHDTHPDDLQAWPEIPAADLESGSPRQRGVEYFADAKLGLTSGVWDCTPMVTRMGPYPVHEFMIVLAGAVTIRDAKGHETTIKAGEAFILPKGLVCQWRQSEYMRKFYVIFDDPSGAQAPDPAALKVLKIDVDHDLRPSPPPAKDILLSDVPTQYGHNWFEDPTGQWTTGIWGSTPYRRKAMPFPRHELMHLLEGEVTLTDPDLGAQHFKAGDTFFVPMGANVEWHNPVPVKKYYSIFIPKA</sequence>
<protein>
    <submittedName>
        <fullName evidence="3">Putative cupin superfamily protein</fullName>
    </submittedName>
</protein>
<organism evidence="3 4">
    <name type="scientific">Dongia mobilis</name>
    <dbReference type="NCBI Taxonomy" id="578943"/>
    <lineage>
        <taxon>Bacteria</taxon>
        <taxon>Pseudomonadati</taxon>
        <taxon>Pseudomonadota</taxon>
        <taxon>Alphaproteobacteria</taxon>
        <taxon>Rhodospirillales</taxon>
        <taxon>Dongiaceae</taxon>
        <taxon>Dongia</taxon>
    </lineage>
</organism>
<dbReference type="Gene3D" id="2.60.120.10">
    <property type="entry name" value="Jelly Rolls"/>
    <property type="match status" value="2"/>
</dbReference>
<dbReference type="CDD" id="cd02227">
    <property type="entry name" value="cupin_TM1112-like"/>
    <property type="match status" value="2"/>
</dbReference>
<proteinExistence type="predicted"/>
<keyword evidence="4" id="KW-1185">Reference proteome</keyword>
<dbReference type="OrthoDB" id="9799053at2"/>
<feature type="domain" description="(S)-ureidoglycine aminohydrolase cupin" evidence="2">
    <location>
        <begin position="173"/>
        <end position="245"/>
    </location>
</feature>
<evidence type="ECO:0000256" key="1">
    <source>
        <dbReference type="SAM" id="MobiDB-lite"/>
    </source>
</evidence>
<evidence type="ECO:0000313" key="3">
    <source>
        <dbReference type="EMBL" id="TDQ83866.1"/>
    </source>
</evidence>
<dbReference type="SUPFAM" id="SSF51182">
    <property type="entry name" value="RmlC-like cupins"/>
    <property type="match status" value="2"/>
</dbReference>
<gene>
    <name evidence="3" type="ORF">A8950_0410</name>
</gene>
<feature type="region of interest" description="Disordered" evidence="1">
    <location>
        <begin position="1"/>
        <end position="20"/>
    </location>
</feature>
<evidence type="ECO:0000313" key="4">
    <source>
        <dbReference type="Proteomes" id="UP000295783"/>
    </source>
</evidence>
<dbReference type="AlphaFoldDB" id="A0A4R6WQW6"/>
<dbReference type="Pfam" id="PF05899">
    <property type="entry name" value="Cupin_3"/>
    <property type="match status" value="2"/>
</dbReference>
<dbReference type="RefSeq" id="WP_133611912.1">
    <property type="nucleotide sequence ID" value="NZ_SNYW01000006.1"/>
</dbReference>
<feature type="domain" description="(S)-ureidoglycine aminohydrolase cupin" evidence="2">
    <location>
        <begin position="52"/>
        <end position="118"/>
    </location>
</feature>
<name>A0A4R6WQW6_9PROT</name>
<accession>A0A4R6WQW6</accession>
<dbReference type="InterPro" id="IPR014710">
    <property type="entry name" value="RmlC-like_jellyroll"/>
</dbReference>
<feature type="compositionally biased region" description="Basic and acidic residues" evidence="1">
    <location>
        <begin position="9"/>
        <end position="18"/>
    </location>
</feature>
<comment type="caution">
    <text evidence="3">The sequence shown here is derived from an EMBL/GenBank/DDBJ whole genome shotgun (WGS) entry which is preliminary data.</text>
</comment>